<evidence type="ECO:0000313" key="2">
    <source>
        <dbReference type="Proteomes" id="UP000245916"/>
    </source>
</evidence>
<protein>
    <recommendedName>
        <fullName evidence="3">C-type lysozyme inhibitor domain-containing protein</fullName>
    </recommendedName>
</protein>
<proteinExistence type="predicted"/>
<sequence>MLISSLSFTCRAPAPRSYGRKCSLLVAGLAVLGLAGCDYQGQRITAVDEDPQAAVLAERAPVTLPPAIASSVTYRCADSRLIYVDYFTDDRAMVRVNGEGAPVILAGQGDRRSYSGSGYALDRQASDIRFTSPDIGTGLCKSGVPA</sequence>
<comment type="caution">
    <text evidence="1">The sequence shown here is derived from an EMBL/GenBank/DDBJ whole genome shotgun (WGS) entry which is preliminary data.</text>
</comment>
<dbReference type="EMBL" id="QFFF01000001">
    <property type="protein sequence ID" value="PWG03054.1"/>
    <property type="molecule type" value="Genomic_DNA"/>
</dbReference>
<reference evidence="1 2" key="1">
    <citation type="submission" date="2018-05" db="EMBL/GenBank/DDBJ databases">
        <title>Genome of Sphingosinicella humi QZX222.</title>
        <authorList>
            <person name="Qiao Z."/>
            <person name="Wang G."/>
        </authorList>
    </citation>
    <scope>NUCLEOTIDE SEQUENCE [LARGE SCALE GENOMIC DNA]</scope>
    <source>
        <strain evidence="1 2">QZX222</strain>
    </source>
</reference>
<dbReference type="Proteomes" id="UP000245916">
    <property type="component" value="Unassembled WGS sequence"/>
</dbReference>
<keyword evidence="2" id="KW-1185">Reference proteome</keyword>
<dbReference type="OrthoDB" id="7472092at2"/>
<dbReference type="AlphaFoldDB" id="A0A2U2J412"/>
<name>A0A2U2J412_9SPHN</name>
<evidence type="ECO:0000313" key="1">
    <source>
        <dbReference type="EMBL" id="PWG03054.1"/>
    </source>
</evidence>
<evidence type="ECO:0008006" key="3">
    <source>
        <dbReference type="Google" id="ProtNLM"/>
    </source>
</evidence>
<organism evidence="1 2">
    <name type="scientific">Allosphingosinicella humi</name>
    <dbReference type="NCBI Taxonomy" id="2068657"/>
    <lineage>
        <taxon>Bacteria</taxon>
        <taxon>Pseudomonadati</taxon>
        <taxon>Pseudomonadota</taxon>
        <taxon>Alphaproteobacteria</taxon>
        <taxon>Sphingomonadales</taxon>
        <taxon>Sphingomonadaceae</taxon>
        <taxon>Allosphingosinicella</taxon>
    </lineage>
</organism>
<dbReference type="RefSeq" id="WP_109271192.1">
    <property type="nucleotide sequence ID" value="NZ_QFFF01000001.1"/>
</dbReference>
<accession>A0A2U2J412</accession>
<gene>
    <name evidence="1" type="ORF">DF286_09365</name>
</gene>